<dbReference type="Pfam" id="PF12802">
    <property type="entry name" value="MarR_2"/>
    <property type="match status" value="1"/>
</dbReference>
<dbReference type="RefSeq" id="WP_191793232.1">
    <property type="nucleotide sequence ID" value="NZ_CP022603.1"/>
</dbReference>
<dbReference type="InterPro" id="IPR052362">
    <property type="entry name" value="HTH-GbsR_regulator"/>
</dbReference>
<name>A0A248UAL7_9HYPH</name>
<dbReference type="PANTHER" id="PTHR38465">
    <property type="entry name" value="HTH-TYPE TRANSCRIPTIONAL REGULATOR MJ1563-RELATED"/>
    <property type="match status" value="1"/>
</dbReference>
<dbReference type="InterPro" id="IPR011991">
    <property type="entry name" value="ArsR-like_HTH"/>
</dbReference>
<evidence type="ECO:0000256" key="1">
    <source>
        <dbReference type="ARBA" id="ARBA00023015"/>
    </source>
</evidence>
<evidence type="ECO:0000259" key="5">
    <source>
        <dbReference type="Pfam" id="PF12802"/>
    </source>
</evidence>
<dbReference type="InterPro" id="IPR026282">
    <property type="entry name" value="MJ1563"/>
</dbReference>
<evidence type="ECO:0000313" key="7">
    <source>
        <dbReference type="Proteomes" id="UP000215256"/>
    </source>
</evidence>
<dbReference type="SUPFAM" id="SSF46785">
    <property type="entry name" value="Winged helix' DNA-binding domain"/>
    <property type="match status" value="1"/>
</dbReference>
<keyword evidence="3 4" id="KW-0804">Transcription</keyword>
<dbReference type="Proteomes" id="UP000215256">
    <property type="component" value="Chromosome 2"/>
</dbReference>
<dbReference type="GO" id="GO:0003700">
    <property type="term" value="F:DNA-binding transcription factor activity"/>
    <property type="evidence" value="ECO:0007669"/>
    <property type="project" value="InterPro"/>
</dbReference>
<keyword evidence="1 4" id="KW-0805">Transcription regulation</keyword>
<feature type="domain" description="HTH marR-type" evidence="5">
    <location>
        <begin position="22"/>
        <end position="80"/>
    </location>
</feature>
<dbReference type="EMBL" id="CP022603">
    <property type="protein sequence ID" value="ASV83451.1"/>
    <property type="molecule type" value="Genomic_DNA"/>
</dbReference>
<evidence type="ECO:0000313" key="6">
    <source>
        <dbReference type="EMBL" id="ASV83451.1"/>
    </source>
</evidence>
<evidence type="ECO:0000256" key="3">
    <source>
        <dbReference type="ARBA" id="ARBA00023163"/>
    </source>
</evidence>
<protein>
    <recommendedName>
        <fullName evidence="4">HTH-type transcriptional regulator</fullName>
    </recommendedName>
</protein>
<dbReference type="CDD" id="cd00090">
    <property type="entry name" value="HTH_ARSR"/>
    <property type="match status" value="1"/>
</dbReference>
<dbReference type="InterPro" id="IPR000835">
    <property type="entry name" value="HTH_MarR-typ"/>
</dbReference>
<organism evidence="6 7">
    <name type="scientific">Ochrobactrum quorumnocens</name>
    <dbReference type="NCBI Taxonomy" id="271865"/>
    <lineage>
        <taxon>Bacteria</taxon>
        <taxon>Pseudomonadati</taxon>
        <taxon>Pseudomonadota</taxon>
        <taxon>Alphaproteobacteria</taxon>
        <taxon>Hyphomicrobiales</taxon>
        <taxon>Brucellaceae</taxon>
        <taxon>Brucella/Ochrobactrum group</taxon>
        <taxon>Ochrobactrum</taxon>
    </lineage>
</organism>
<evidence type="ECO:0000256" key="4">
    <source>
        <dbReference type="PIRNR" id="PIRNR006707"/>
    </source>
</evidence>
<gene>
    <name evidence="6" type="ORF">CES85_4231</name>
</gene>
<dbReference type="AlphaFoldDB" id="A0A248UAL7"/>
<dbReference type="PANTHER" id="PTHR38465:SF1">
    <property type="entry name" value="HTH-TYPE TRANSCRIPTIONAL REGULATOR MJ1563-RELATED"/>
    <property type="match status" value="1"/>
</dbReference>
<evidence type="ECO:0000256" key="2">
    <source>
        <dbReference type="ARBA" id="ARBA00023125"/>
    </source>
</evidence>
<dbReference type="KEGG" id="och:CES85_4231"/>
<sequence>MELSPIVQSFVLHFGEMGSRWGINRTVGQIYALLYLSSEPLCADDIVDALGVSRSNVSMGIRELQGWNLVLLKHIPGDRRDFFTTPGDVWVILRTLAEERKKREIDPTLTVLREVLMEQPQDAGDQYAQDRMKDMYALIERLTNWYDDVKKLDTDRLTSLLALGAKVTRFLETTDRIVALGRGRTSAKKEPKRE</sequence>
<keyword evidence="2 4" id="KW-0238">DNA-binding</keyword>
<dbReference type="InterPro" id="IPR036388">
    <property type="entry name" value="WH-like_DNA-bd_sf"/>
</dbReference>
<proteinExistence type="inferred from homology"/>
<reference evidence="6 7" key="1">
    <citation type="submission" date="2017-07" db="EMBL/GenBank/DDBJ databases">
        <title>Phylogenetic study on the rhizospheric bacterium Ochrobactrum sp. A44.</title>
        <authorList>
            <person name="Krzyzanowska D.M."/>
            <person name="Ossowicki A."/>
            <person name="Rajewska M."/>
            <person name="Maciag T."/>
            <person name="Kaczynski Z."/>
            <person name="Czerwicka M."/>
            <person name="Jafra S."/>
        </authorList>
    </citation>
    <scope>NUCLEOTIDE SEQUENCE [LARGE SCALE GENOMIC DNA]</scope>
    <source>
        <strain evidence="6 7">A44</strain>
    </source>
</reference>
<dbReference type="PIRSF" id="PIRSF006707">
    <property type="entry name" value="MJ1563"/>
    <property type="match status" value="1"/>
</dbReference>
<accession>A0A248UAL7</accession>
<dbReference type="InterPro" id="IPR036390">
    <property type="entry name" value="WH_DNA-bd_sf"/>
</dbReference>
<dbReference type="Gene3D" id="1.10.10.10">
    <property type="entry name" value="Winged helix-like DNA-binding domain superfamily/Winged helix DNA-binding domain"/>
    <property type="match status" value="1"/>
</dbReference>
<dbReference type="GO" id="GO:0003677">
    <property type="term" value="F:DNA binding"/>
    <property type="evidence" value="ECO:0007669"/>
    <property type="project" value="UniProtKB-UniRule"/>
</dbReference>
<comment type="similarity">
    <text evidence="4">Belongs to the GbsR family.</text>
</comment>